<dbReference type="AlphaFoldDB" id="A0A9W4U610"/>
<dbReference type="PANTHER" id="PTHR11183">
    <property type="entry name" value="GLYCOGENIN SUBFAMILY MEMBER"/>
    <property type="match status" value="1"/>
</dbReference>
<dbReference type="Proteomes" id="UP001152607">
    <property type="component" value="Unassembled WGS sequence"/>
</dbReference>
<dbReference type="EMBL" id="CAOQHR010000001">
    <property type="protein sequence ID" value="CAI6260981.1"/>
    <property type="molecule type" value="Genomic_DNA"/>
</dbReference>
<dbReference type="InterPro" id="IPR050587">
    <property type="entry name" value="GNT1/Glycosyltrans_8"/>
</dbReference>
<dbReference type="Gene3D" id="3.90.550.10">
    <property type="entry name" value="Spore Coat Polysaccharide Biosynthesis Protein SpsA, Chain A"/>
    <property type="match status" value="1"/>
</dbReference>
<reference evidence="1" key="1">
    <citation type="submission" date="2023-01" db="EMBL/GenBank/DDBJ databases">
        <authorList>
            <person name="Van Ghelder C."/>
            <person name="Rancurel C."/>
        </authorList>
    </citation>
    <scope>NUCLEOTIDE SEQUENCE</scope>
    <source>
        <strain evidence="1">CNCM I-4278</strain>
    </source>
</reference>
<keyword evidence="2" id="KW-1185">Reference proteome</keyword>
<evidence type="ECO:0000313" key="2">
    <source>
        <dbReference type="Proteomes" id="UP001152607"/>
    </source>
</evidence>
<name>A0A9W4U610_9PLEO</name>
<dbReference type="InterPro" id="IPR029044">
    <property type="entry name" value="Nucleotide-diphossugar_trans"/>
</dbReference>
<gene>
    <name evidence="1" type="ORF">PDIGIT_LOCUS1346</name>
</gene>
<sequence>MSLANTYVPRRWRISLFLVLLLAGIMFFSTSLQKPLSDISARIHFPNRHNESSTVPTQVCDPHPDTTSIRWSDFAYVQYVTNPSYLCNSLMIFEALRRHNTKAELLMLYPQEWELPAVNESGTSYESKLLAKARDMYGANLSPIKVKTFKNDDDPTWQDSYTKLLAWNQTQYKRVISLDSDATVLDQMDELFLLPSAPVAMPLAYWVDHFFLSSQLIVVEPSMAEWERIQDAMENHEGFDYDMDILNKVYGTSSTVIPHRKYDLLTGEIRPKEHHSYLGSKELWRVKDVLAETKFVHFSDWPMPKPWLEAKPEDWEKYKPKCREISDVERDCSDQEAWLELRRDFTARRERICGQAYDAKAPDYDKRTTLRRRGDLSIVHV</sequence>
<evidence type="ECO:0008006" key="3">
    <source>
        <dbReference type="Google" id="ProtNLM"/>
    </source>
</evidence>
<dbReference type="SUPFAM" id="SSF53448">
    <property type="entry name" value="Nucleotide-diphospho-sugar transferases"/>
    <property type="match status" value="1"/>
</dbReference>
<dbReference type="OrthoDB" id="2014201at2759"/>
<proteinExistence type="predicted"/>
<comment type="caution">
    <text evidence="1">The sequence shown here is derived from an EMBL/GenBank/DDBJ whole genome shotgun (WGS) entry which is preliminary data.</text>
</comment>
<organism evidence="1 2">
    <name type="scientific">Periconia digitata</name>
    <dbReference type="NCBI Taxonomy" id="1303443"/>
    <lineage>
        <taxon>Eukaryota</taxon>
        <taxon>Fungi</taxon>
        <taxon>Dikarya</taxon>
        <taxon>Ascomycota</taxon>
        <taxon>Pezizomycotina</taxon>
        <taxon>Dothideomycetes</taxon>
        <taxon>Pleosporomycetidae</taxon>
        <taxon>Pleosporales</taxon>
        <taxon>Massarineae</taxon>
        <taxon>Periconiaceae</taxon>
        <taxon>Periconia</taxon>
    </lineage>
</organism>
<evidence type="ECO:0000313" key="1">
    <source>
        <dbReference type="EMBL" id="CAI6260981.1"/>
    </source>
</evidence>
<accession>A0A9W4U610</accession>
<protein>
    <recommendedName>
        <fullName evidence="3">Nucleotide-diphospho-sugar transferase</fullName>
    </recommendedName>
</protein>